<protein>
    <submittedName>
        <fullName evidence="5">V-type ATP synthase subunit F</fullName>
    </submittedName>
</protein>
<keyword evidence="3" id="KW-0406">Ion transport</keyword>
<dbReference type="GO" id="GO:0046961">
    <property type="term" value="F:proton-transporting ATPase activity, rotational mechanism"/>
    <property type="evidence" value="ECO:0007669"/>
    <property type="project" value="InterPro"/>
</dbReference>
<evidence type="ECO:0000313" key="6">
    <source>
        <dbReference type="Proteomes" id="UP000196710"/>
    </source>
</evidence>
<evidence type="ECO:0000256" key="3">
    <source>
        <dbReference type="ARBA" id="ARBA00023065"/>
    </source>
</evidence>
<dbReference type="EMBL" id="CP021422">
    <property type="protein sequence ID" value="ASB39437.1"/>
    <property type="molecule type" value="Genomic_DNA"/>
</dbReference>
<dbReference type="RefSeq" id="WP_066536624.1">
    <property type="nucleotide sequence ID" value="NZ_CAJTCQ010000002.1"/>
</dbReference>
<comment type="similarity">
    <text evidence="1">Belongs to the V-ATPase F subunit family.</text>
</comment>
<evidence type="ECO:0000313" key="4">
    <source>
        <dbReference type="EMBL" id="ASB39437.1"/>
    </source>
</evidence>
<evidence type="ECO:0000313" key="5">
    <source>
        <dbReference type="EMBL" id="QQR28726.1"/>
    </source>
</evidence>
<dbReference type="SUPFAM" id="SSF159468">
    <property type="entry name" value="AtpF-like"/>
    <property type="match status" value="1"/>
</dbReference>
<organism evidence="5 7">
    <name type="scientific">Acutalibacter muris</name>
    <dbReference type="NCBI Taxonomy" id="1796620"/>
    <lineage>
        <taxon>Bacteria</taxon>
        <taxon>Bacillati</taxon>
        <taxon>Bacillota</taxon>
        <taxon>Clostridia</taxon>
        <taxon>Eubacteriales</taxon>
        <taxon>Acutalibacteraceae</taxon>
        <taxon>Acutalibacter</taxon>
    </lineage>
</organism>
<sequence>MYKIAVLGDRDSIYGFAALGLEVFPVQSGDEGAHTLRRLSEQDYAVVYITEALAKEIPGELDRCRESLMPAVIPIPGVHGNTGYGIDMVKRSVEQAVGSDIIFNGN</sequence>
<evidence type="ECO:0000256" key="2">
    <source>
        <dbReference type="ARBA" id="ARBA00022448"/>
    </source>
</evidence>
<dbReference type="Proteomes" id="UP000196710">
    <property type="component" value="Chromosome"/>
</dbReference>
<keyword evidence="6" id="KW-1185">Reference proteome</keyword>
<reference evidence="6" key="2">
    <citation type="submission" date="2017-05" db="EMBL/GenBank/DDBJ databases">
        <title>Improved OligoMM genomes.</title>
        <authorList>
            <person name="Garzetti D."/>
        </authorList>
    </citation>
    <scope>NUCLEOTIDE SEQUENCE [LARGE SCALE GENOMIC DNA]</scope>
    <source>
        <strain evidence="6">KB18</strain>
    </source>
</reference>
<evidence type="ECO:0000313" key="7">
    <source>
        <dbReference type="Proteomes" id="UP000596035"/>
    </source>
</evidence>
<dbReference type="InterPro" id="IPR036906">
    <property type="entry name" value="ATPase_V1_fsu_sf"/>
</dbReference>
<dbReference type="Proteomes" id="UP000596035">
    <property type="component" value="Chromosome"/>
</dbReference>
<reference evidence="4" key="1">
    <citation type="journal article" date="2017" name="Genome Announc.">
        <title>High-Quality Whole-Genome Sequences of the Oligo-Mouse-Microbiota Bacterial Community.</title>
        <authorList>
            <person name="Garzetti D."/>
            <person name="Brugiroux S."/>
            <person name="Bunk B."/>
            <person name="Pukall R."/>
            <person name="McCoy K.D."/>
            <person name="Macpherson A.J."/>
            <person name="Stecher B."/>
        </authorList>
    </citation>
    <scope>NUCLEOTIDE SEQUENCE</scope>
    <source>
        <strain evidence="4">KB18</strain>
    </source>
</reference>
<proteinExistence type="inferred from homology"/>
<reference evidence="5 7" key="3">
    <citation type="submission" date="2020-11" db="EMBL/GenBank/DDBJ databases">
        <title>Closed and high quality bacterial genomes of the OMM12 community.</title>
        <authorList>
            <person name="Marbouty M."/>
            <person name="Lamy-Besnier Q."/>
            <person name="Debarbieux L."/>
            <person name="Koszul R."/>
        </authorList>
    </citation>
    <scope>NUCLEOTIDE SEQUENCE [LARGE SCALE GENOMIC DNA]</scope>
    <source>
        <strain evidence="5 7">KB18</strain>
    </source>
</reference>
<keyword evidence="2" id="KW-0813">Transport</keyword>
<dbReference type="AlphaFoldDB" id="A0A1Z2XLX8"/>
<name>A0A1Z2XLX8_9FIRM</name>
<dbReference type="Gene3D" id="3.40.50.10580">
    <property type="entry name" value="ATPase, V1 complex, subunit F"/>
    <property type="match status" value="1"/>
</dbReference>
<dbReference type="InterPro" id="IPR008218">
    <property type="entry name" value="ATPase_V1-cplx_f_g_su"/>
</dbReference>
<dbReference type="NCBIfam" id="NF002384">
    <property type="entry name" value="PRK01395.1"/>
    <property type="match status" value="1"/>
</dbReference>
<evidence type="ECO:0000256" key="1">
    <source>
        <dbReference type="ARBA" id="ARBA00010148"/>
    </source>
</evidence>
<accession>A0A1Z2XLX8</accession>
<gene>
    <name evidence="4" type="ORF">ADH66_01480</name>
    <name evidence="5" type="ORF">I5Q82_11495</name>
</gene>
<dbReference type="KEGG" id="amur:ADH66_01480"/>
<dbReference type="EMBL" id="CP065321">
    <property type="protein sequence ID" value="QQR28726.1"/>
    <property type="molecule type" value="Genomic_DNA"/>
</dbReference>
<dbReference type="Pfam" id="PF01990">
    <property type="entry name" value="ATP-synt_F"/>
    <property type="match status" value="1"/>
</dbReference>